<dbReference type="GeneID" id="40100078"/>
<dbReference type="EMBL" id="FR823450">
    <property type="protein sequence ID" value="CBZ42228.1"/>
    <property type="molecule type" value="Genomic_DNA"/>
</dbReference>
<dbReference type="Proteomes" id="UP000008182">
    <property type="component" value="Segment"/>
</dbReference>
<keyword evidence="2" id="KW-1185">Reference proteome</keyword>
<accession>G0LWN6</accession>
<evidence type="ECO:0000313" key="2">
    <source>
        <dbReference type="Proteomes" id="UP000008182"/>
    </source>
</evidence>
<sequence length="35" mass="4598">MFLNKFNLRIFWYNILKSFKRKENGYKKIKRIFRR</sequence>
<name>G0LWN6_9CAUD</name>
<evidence type="ECO:0000313" key="1">
    <source>
        <dbReference type="EMBL" id="CBZ42228.1"/>
    </source>
</evidence>
<proteinExistence type="predicted"/>
<organism evidence="1 2">
    <name type="scientific">Campylobacter phage CP81</name>
    <dbReference type="NCBI Taxonomy" id="2927008"/>
    <lineage>
        <taxon>Viruses</taxon>
        <taxon>Duplodnaviria</taxon>
        <taxon>Heunggongvirae</taxon>
        <taxon>Uroviricota</taxon>
        <taxon>Caudoviricetes</taxon>
        <taxon>Connertonviridae</taxon>
        <taxon>Fletchervirus</taxon>
        <taxon>Fletchervirus CP81</taxon>
    </lineage>
</organism>
<dbReference type="RefSeq" id="YP_009623287.1">
    <property type="nucleotide sequence ID" value="NC_042112.1"/>
</dbReference>
<protein>
    <submittedName>
        <fullName evidence="1">Uncharacterized protein</fullName>
    </submittedName>
</protein>
<reference evidence="2" key="1">
    <citation type="journal article" date="2011" name="J. Virol.">
        <title>Campylobacter jejuni group III phage CP81 contains many T4-like genes without belonging to the T4-type phage group: implications for the evolution of T4 phages.</title>
        <authorList>
            <person name="Hammerl J.A."/>
            <person name="Jackel C."/>
            <person name="Reetz J."/>
            <person name="Beck S."/>
            <person name="Alter T."/>
            <person name="Lurz R."/>
            <person name="Barretto C."/>
            <person name="Brussow H."/>
            <person name="Hertwig S."/>
        </authorList>
    </citation>
    <scope>NUCLEOTIDE SEQUENCE [LARGE SCALE GENOMIC DNA]</scope>
</reference>